<feature type="compositionally biased region" description="Basic and acidic residues" evidence="12">
    <location>
        <begin position="8"/>
        <end position="22"/>
    </location>
</feature>
<feature type="region of interest" description="Disordered" evidence="12">
    <location>
        <begin position="1"/>
        <end position="142"/>
    </location>
</feature>
<evidence type="ECO:0000256" key="6">
    <source>
        <dbReference type="ARBA" id="ARBA00022892"/>
    </source>
</evidence>
<keyword evidence="4" id="KW-0268">Exocytosis</keyword>
<feature type="compositionally biased region" description="Low complexity" evidence="12">
    <location>
        <begin position="119"/>
        <end position="136"/>
    </location>
</feature>
<evidence type="ECO:0000256" key="5">
    <source>
        <dbReference type="ARBA" id="ARBA00022490"/>
    </source>
</evidence>
<evidence type="ECO:0000256" key="11">
    <source>
        <dbReference type="SAM" id="Coils"/>
    </source>
</evidence>
<evidence type="ECO:0000256" key="10">
    <source>
        <dbReference type="ARBA" id="ARBA00072088"/>
    </source>
</evidence>
<dbReference type="PROSITE" id="PS50086">
    <property type="entry name" value="TBC_RABGAP"/>
    <property type="match status" value="1"/>
</dbReference>
<evidence type="ECO:0000256" key="8">
    <source>
        <dbReference type="ARBA" id="ARBA00023054"/>
    </source>
</evidence>
<dbReference type="PANTHER" id="PTHR47219">
    <property type="entry name" value="RAB GTPASE-ACTIVATING PROTEIN 1-LIKE"/>
    <property type="match status" value="1"/>
</dbReference>
<comment type="caution">
    <text evidence="14">The sequence shown here is derived from an EMBL/GenBank/DDBJ whole genome shotgun (WGS) entry which is preliminary data.</text>
</comment>
<evidence type="ECO:0000256" key="2">
    <source>
        <dbReference type="ARBA" id="ARBA00022448"/>
    </source>
</evidence>
<feature type="coiled-coil region" evidence="11">
    <location>
        <begin position="640"/>
        <end position="667"/>
    </location>
</feature>
<protein>
    <recommendedName>
        <fullName evidence="10">GTPase-activating protein GYP5</fullName>
    </recommendedName>
</protein>
<reference evidence="14" key="1">
    <citation type="submission" date="2022-03" db="EMBL/GenBank/DDBJ databases">
        <authorList>
            <person name="Legras J.-L."/>
            <person name="Devillers H."/>
            <person name="Grondin C."/>
        </authorList>
    </citation>
    <scope>NUCLEOTIDE SEQUENCE</scope>
    <source>
        <strain evidence="14">CLIB 1423</strain>
    </source>
</reference>
<evidence type="ECO:0000256" key="9">
    <source>
        <dbReference type="ARBA" id="ARBA00061661"/>
    </source>
</evidence>
<dbReference type="GO" id="GO:0006887">
    <property type="term" value="P:exocytosis"/>
    <property type="evidence" value="ECO:0007669"/>
    <property type="project" value="UniProtKB-KW"/>
</dbReference>
<name>A0A9P0VZP9_9ASCO</name>
<dbReference type="GO" id="GO:0030427">
    <property type="term" value="C:site of polarized growth"/>
    <property type="evidence" value="ECO:0007669"/>
    <property type="project" value="UniProtKB-ARBA"/>
</dbReference>
<evidence type="ECO:0000256" key="1">
    <source>
        <dbReference type="ARBA" id="ARBA00004496"/>
    </source>
</evidence>
<dbReference type="GO" id="GO:0015031">
    <property type="term" value="P:protein transport"/>
    <property type="evidence" value="ECO:0007669"/>
    <property type="project" value="UniProtKB-KW"/>
</dbReference>
<keyword evidence="2" id="KW-0813">Transport</keyword>
<sequence length="741" mass="84242">MAEDDDFHDAVEESRVGQREVDVAAEPGPETPGDSESQSKSKKKNKKKKKKANGQDGTYNSANASSTDLLSVGVPESGASSVYDDRSAVYEENDEAVGPEETFIEAYGQDDDNDDDRSSIIPSIHDQATTTTASSSPPLPDRKPIKDCLRMDLPTAQLVDSTESLVIGKTRKAVHVRSASSELRSASNYLLESKFSQLDKEFQAKDSKSKELINTGTQNIKKTFNDIKNTVGGFGDMFGYKIDWDFWTRVVNDYQSVVMNESDELNNKITRGIPKEFRGIIWQLISKSKNFQLEEFYIHLKNDTSIHEKAIKRDLTRTSFFTHVEQVGKSEELFNVIKAYSLFDPDVGYTQGMIFVGVPLIMNMTDSECFCLLVTIMKEYNLRSLFCPEMKGLHLLLYQFDRLLEMYCPRLFNHLVKQGIKSSMYASQWFLTFFAYKFPLDIVLRIYDIVITQGMESILKFAVNLMVKNESNLLTLRFDKLIEFLKDKLFNFYVNEEYVEESSNGAGGSSNTGLRSSRTASVSRRFSILGKRNSSSISQTSNSSPHNNGYYKLDQLVIDSMTINVLPFDLKKFENEFESIYINEKSKESEIESMREQNGILRHEIKQLETSYSNLHRDHVEIVQEMVDIKVSLPEVVNDNLDLQGMIEQTKEDLADLQSKMEIENDANSGKGFDDVEGYGLKSPSLPTNIESDIHELLLKNAQETEKFANLEDELEGLLAEEAELDSELDILKGNKKWFRW</sequence>
<dbReference type="GO" id="GO:0005096">
    <property type="term" value="F:GTPase activator activity"/>
    <property type="evidence" value="ECO:0007669"/>
    <property type="project" value="UniProtKB-KW"/>
</dbReference>
<dbReference type="InterPro" id="IPR050302">
    <property type="entry name" value="Rab_GAP_TBC_domain"/>
</dbReference>
<dbReference type="Gene3D" id="1.10.472.80">
    <property type="entry name" value="Ypt/Rab-GAP domain of gyp1p, domain 3"/>
    <property type="match status" value="1"/>
</dbReference>
<dbReference type="InterPro" id="IPR000195">
    <property type="entry name" value="Rab-GAP-TBC_dom"/>
</dbReference>
<dbReference type="PANTHER" id="PTHR47219:SF9">
    <property type="entry name" value="GTPASE ACTIVATING PROTEIN AND CENTROSOME-ASSOCIATED, ISOFORM B"/>
    <property type="match status" value="1"/>
</dbReference>
<dbReference type="Gene3D" id="1.10.8.270">
    <property type="entry name" value="putative rabgap domain of human tbc1 domain family member 14 like domains"/>
    <property type="match status" value="1"/>
</dbReference>
<dbReference type="OrthoDB" id="295078at2759"/>
<dbReference type="AlphaFoldDB" id="A0A9P0VZP9"/>
<dbReference type="FunFam" id="1.10.10.750:FF:000003">
    <property type="entry name" value="GTPase activating protein (Evi5)"/>
    <property type="match status" value="1"/>
</dbReference>
<keyword evidence="8 11" id="KW-0175">Coiled coil</keyword>
<dbReference type="SUPFAM" id="SSF47923">
    <property type="entry name" value="Ypt/Rab-GAP domain of gyp1p"/>
    <property type="match status" value="2"/>
</dbReference>
<keyword evidence="7" id="KW-0653">Protein transport</keyword>
<accession>A0A9P0VZP9</accession>
<evidence type="ECO:0000256" key="3">
    <source>
        <dbReference type="ARBA" id="ARBA00022468"/>
    </source>
</evidence>
<comment type="subcellular location">
    <subcellularLocation>
        <location evidence="1">Cytoplasm</location>
    </subcellularLocation>
</comment>
<feature type="compositionally biased region" description="Basic residues" evidence="12">
    <location>
        <begin position="40"/>
        <end position="52"/>
    </location>
</feature>
<evidence type="ECO:0000256" key="7">
    <source>
        <dbReference type="ARBA" id="ARBA00022927"/>
    </source>
</evidence>
<dbReference type="GO" id="GO:0005737">
    <property type="term" value="C:cytoplasm"/>
    <property type="evidence" value="ECO:0007669"/>
    <property type="project" value="UniProtKB-SubCell"/>
</dbReference>
<keyword evidence="3" id="KW-0343">GTPase activation</keyword>
<dbReference type="GO" id="GO:0031267">
    <property type="term" value="F:small GTPase binding"/>
    <property type="evidence" value="ECO:0007669"/>
    <property type="project" value="TreeGrafter"/>
</dbReference>
<evidence type="ECO:0000313" key="15">
    <source>
        <dbReference type="Proteomes" id="UP000837801"/>
    </source>
</evidence>
<keyword evidence="5" id="KW-0963">Cytoplasm</keyword>
<dbReference type="Pfam" id="PF23436">
    <property type="entry name" value="RabGap-TBC_2"/>
    <property type="match status" value="1"/>
</dbReference>
<dbReference type="InterPro" id="IPR035969">
    <property type="entry name" value="Rab-GAP_TBC_sf"/>
</dbReference>
<feature type="coiled-coil region" evidence="11">
    <location>
        <begin position="694"/>
        <end position="735"/>
    </location>
</feature>
<dbReference type="SMART" id="SM00164">
    <property type="entry name" value="TBC"/>
    <property type="match status" value="1"/>
</dbReference>
<keyword evidence="15" id="KW-1185">Reference proteome</keyword>
<dbReference type="Proteomes" id="UP000837801">
    <property type="component" value="Unassembled WGS sequence"/>
</dbReference>
<evidence type="ECO:0000259" key="13">
    <source>
        <dbReference type="PROSITE" id="PS50086"/>
    </source>
</evidence>
<dbReference type="FunFam" id="1.10.472.80:FF:000044">
    <property type="entry name" value="GTPase-activating protein GYP5"/>
    <property type="match status" value="1"/>
</dbReference>
<gene>
    <name evidence="14" type="ORF">CLIB1423_15S00760</name>
</gene>
<evidence type="ECO:0000313" key="14">
    <source>
        <dbReference type="EMBL" id="CAH2354197.1"/>
    </source>
</evidence>
<comment type="similarity">
    <text evidence="9">Belongs to the GYP5 family.</text>
</comment>
<dbReference type="EMBL" id="CAKXYY010000015">
    <property type="protein sequence ID" value="CAH2354197.1"/>
    <property type="molecule type" value="Genomic_DNA"/>
</dbReference>
<feature type="domain" description="Rab-GAP TBC" evidence="13">
    <location>
        <begin position="272"/>
        <end position="454"/>
    </location>
</feature>
<evidence type="ECO:0000256" key="12">
    <source>
        <dbReference type="SAM" id="MobiDB-lite"/>
    </source>
</evidence>
<dbReference type="Gene3D" id="1.10.10.750">
    <property type="entry name" value="Ypt/Rab-GAP domain of gyp1p, domain 1"/>
    <property type="match status" value="1"/>
</dbReference>
<keyword evidence="6" id="KW-0931">ER-Golgi transport</keyword>
<feature type="compositionally biased region" description="Polar residues" evidence="12">
    <location>
        <begin position="55"/>
        <end position="69"/>
    </location>
</feature>
<proteinExistence type="inferred from homology"/>
<evidence type="ECO:0000256" key="4">
    <source>
        <dbReference type="ARBA" id="ARBA00022483"/>
    </source>
</evidence>
<organism evidence="14 15">
    <name type="scientific">[Candida] railenensis</name>
    <dbReference type="NCBI Taxonomy" id="45579"/>
    <lineage>
        <taxon>Eukaryota</taxon>
        <taxon>Fungi</taxon>
        <taxon>Dikarya</taxon>
        <taxon>Ascomycota</taxon>
        <taxon>Saccharomycotina</taxon>
        <taxon>Pichiomycetes</taxon>
        <taxon>Debaryomycetaceae</taxon>
        <taxon>Kurtzmaniella</taxon>
    </lineage>
</organism>